<feature type="region of interest" description="Disordered" evidence="1">
    <location>
        <begin position="180"/>
        <end position="202"/>
    </location>
</feature>
<dbReference type="PROSITE" id="PS51318">
    <property type="entry name" value="TAT"/>
    <property type="match status" value="1"/>
</dbReference>
<feature type="compositionally biased region" description="Low complexity" evidence="1">
    <location>
        <begin position="107"/>
        <end position="120"/>
    </location>
</feature>
<protein>
    <submittedName>
        <fullName evidence="2">Lipoprotein</fullName>
    </submittedName>
</protein>
<dbReference type="EMBL" id="BLIN01000009">
    <property type="protein sequence ID" value="GFE11913.1"/>
    <property type="molecule type" value="Genomic_DNA"/>
</dbReference>
<accession>A0A640SK46</accession>
<feature type="compositionally biased region" description="Basic and acidic residues" evidence="1">
    <location>
        <begin position="32"/>
        <end position="51"/>
    </location>
</feature>
<feature type="region of interest" description="Disordered" evidence="1">
    <location>
        <begin position="24"/>
        <end position="53"/>
    </location>
</feature>
<sequence>MPKVALTRRRTLLAGAALGGVALLTGCSEDSGPDRTEHSSAAERLRERSARDSTTLLARYDATLAAHPSLEPRLRPLRAEVARHAEAFGKDRAAPSPEGDASDGPAREAGAPASGPAPHGSQRPSGPQVPRDERAARAALADAERKLSDVRTKALTGAPPELARLLASVAAAGAAHAYLGGAGRMTGPAAPRRARTGEGACA</sequence>
<evidence type="ECO:0000256" key="1">
    <source>
        <dbReference type="SAM" id="MobiDB-lite"/>
    </source>
</evidence>
<organism evidence="2 3">
    <name type="scientific">Streptomyces caniferus</name>
    <dbReference type="NCBI Taxonomy" id="285557"/>
    <lineage>
        <taxon>Bacteria</taxon>
        <taxon>Bacillati</taxon>
        <taxon>Actinomycetota</taxon>
        <taxon>Actinomycetes</taxon>
        <taxon>Kitasatosporales</taxon>
        <taxon>Streptomycetaceae</taxon>
        <taxon>Streptomyces</taxon>
    </lineage>
</organism>
<dbReference type="PROSITE" id="PS51257">
    <property type="entry name" value="PROKAR_LIPOPROTEIN"/>
    <property type="match status" value="1"/>
</dbReference>
<evidence type="ECO:0000313" key="3">
    <source>
        <dbReference type="Proteomes" id="UP000435837"/>
    </source>
</evidence>
<proteinExistence type="predicted"/>
<evidence type="ECO:0000313" key="2">
    <source>
        <dbReference type="EMBL" id="GFE11913.1"/>
    </source>
</evidence>
<name>A0A640SK46_9ACTN</name>
<dbReference type="AlphaFoldDB" id="A0A640SK46"/>
<dbReference type="Proteomes" id="UP000435837">
    <property type="component" value="Unassembled WGS sequence"/>
</dbReference>
<feature type="compositionally biased region" description="Basic and acidic residues" evidence="1">
    <location>
        <begin position="130"/>
        <end position="152"/>
    </location>
</feature>
<gene>
    <name evidence="2" type="ORF">Scani_81810</name>
</gene>
<comment type="caution">
    <text evidence="2">The sequence shown here is derived from an EMBL/GenBank/DDBJ whole genome shotgun (WGS) entry which is preliminary data.</text>
</comment>
<reference evidence="2 3" key="1">
    <citation type="submission" date="2019-12" db="EMBL/GenBank/DDBJ databases">
        <title>Whole genome shotgun sequence of Streptomyces caniferus NBRC 15389.</title>
        <authorList>
            <person name="Ichikawa N."/>
            <person name="Kimura A."/>
            <person name="Kitahashi Y."/>
            <person name="Komaki H."/>
            <person name="Tamura T."/>
        </authorList>
    </citation>
    <scope>NUCLEOTIDE SEQUENCE [LARGE SCALE GENOMIC DNA]</scope>
    <source>
        <strain evidence="2 3">NBRC 15389</strain>
    </source>
</reference>
<feature type="region of interest" description="Disordered" evidence="1">
    <location>
        <begin position="87"/>
        <end position="152"/>
    </location>
</feature>
<dbReference type="InterPro" id="IPR006311">
    <property type="entry name" value="TAT_signal"/>
</dbReference>
<keyword evidence="2" id="KW-0449">Lipoprotein</keyword>